<feature type="transmembrane region" description="Helical" evidence="7">
    <location>
        <begin position="195"/>
        <end position="217"/>
    </location>
</feature>
<feature type="transmembrane region" description="Helical" evidence="7">
    <location>
        <begin position="333"/>
        <end position="355"/>
    </location>
</feature>
<keyword evidence="6 7" id="KW-0472">Membrane</keyword>
<evidence type="ECO:0000256" key="4">
    <source>
        <dbReference type="ARBA" id="ARBA00022692"/>
    </source>
</evidence>
<keyword evidence="5 7" id="KW-1133">Transmembrane helix</keyword>
<sequence length="383" mass="40308">MRSSASTNKNLAVAERASVVRTPACGFDGLIAFSPEVRDMARENLRATILGFLGAFAVFALLFYFAGVDKLVDTLQMADYSIVALVVVATLAWLVAWSFALRTVLGVLGVELSLAKSFFVFSGAMFSNNITPFGQAGGEPVTAYLISRSADAEYETSLAAIASVDTLNFVPSITIALVGAAYYASEITLGTNRDLLLALVVVVVLAVTVPAAAYLAWQRRYRLESRAVSAFTPAVRTVAKYVPRVPVPTEEGIERRVNGFFRAIERIATNPRGLALALGASTFGWFCQMVGLWLAFRAIGVPIPLSVAMLVVPIGAIAGVTPLPGGAGGIETVLVALLLAAPLPAVTKSIAAAAVVVFRGAVYWVPTLLGGGVMGWISLRSSS</sequence>
<feature type="transmembrane region" description="Helical" evidence="7">
    <location>
        <begin position="47"/>
        <end position="68"/>
    </location>
</feature>
<dbReference type="eggNOG" id="arCOG00899">
    <property type="taxonomic scope" value="Archaea"/>
</dbReference>
<feature type="transmembrane region" description="Helical" evidence="7">
    <location>
        <begin position="361"/>
        <end position="379"/>
    </location>
</feature>
<evidence type="ECO:0000313" key="8">
    <source>
        <dbReference type="EMBL" id="ELZ34011.1"/>
    </source>
</evidence>
<dbReference type="InParanoid" id="M0DEW2"/>
<comment type="caution">
    <text evidence="8">The sequence shown here is derived from an EMBL/GenBank/DDBJ whole genome shotgun (WGS) entry which is preliminary data.</text>
</comment>
<dbReference type="PATRIC" id="fig|1227487.5.peg.728"/>
<evidence type="ECO:0000256" key="5">
    <source>
        <dbReference type="ARBA" id="ARBA00022989"/>
    </source>
</evidence>
<dbReference type="PANTHER" id="PTHR39087:SF2">
    <property type="entry name" value="UPF0104 MEMBRANE PROTEIN MJ1595"/>
    <property type="match status" value="1"/>
</dbReference>
<dbReference type="Proteomes" id="UP000011513">
    <property type="component" value="Unassembled WGS sequence"/>
</dbReference>
<dbReference type="FunCoup" id="M0DEW2">
    <property type="interactions" value="1"/>
</dbReference>
<evidence type="ECO:0000256" key="1">
    <source>
        <dbReference type="ARBA" id="ARBA00004651"/>
    </source>
</evidence>
<evidence type="ECO:0000256" key="6">
    <source>
        <dbReference type="ARBA" id="ARBA00023136"/>
    </source>
</evidence>
<feature type="transmembrane region" description="Helical" evidence="7">
    <location>
        <begin position="274"/>
        <end position="296"/>
    </location>
</feature>
<dbReference type="NCBIfam" id="TIGR00374">
    <property type="entry name" value="flippase-like domain"/>
    <property type="match status" value="1"/>
</dbReference>
<protein>
    <submittedName>
        <fullName evidence="8">Uncharacterized protein</fullName>
    </submittedName>
</protein>
<dbReference type="Pfam" id="PF03706">
    <property type="entry name" value="LPG_synthase_TM"/>
    <property type="match status" value="1"/>
</dbReference>
<accession>M0DEW2</accession>
<dbReference type="InterPro" id="IPR022791">
    <property type="entry name" value="L-PG_synthase/AglD"/>
</dbReference>
<evidence type="ECO:0000256" key="2">
    <source>
        <dbReference type="ARBA" id="ARBA00011061"/>
    </source>
</evidence>
<gene>
    <name evidence="8" type="ORF">C474_03600</name>
</gene>
<name>M0DEW2_HALPD</name>
<feature type="transmembrane region" description="Helical" evidence="7">
    <location>
        <begin position="302"/>
        <end position="321"/>
    </location>
</feature>
<comment type="subcellular location">
    <subcellularLocation>
        <location evidence="1">Cell membrane</location>
        <topology evidence="1">Multi-pass membrane protein</topology>
    </subcellularLocation>
</comment>
<reference evidence="8 9" key="1">
    <citation type="journal article" date="2014" name="PLoS Genet.">
        <title>Phylogenetically driven sequencing of extremely halophilic archaea reveals strategies for static and dynamic osmo-response.</title>
        <authorList>
            <person name="Becker E.A."/>
            <person name="Seitzer P.M."/>
            <person name="Tritt A."/>
            <person name="Larsen D."/>
            <person name="Krusor M."/>
            <person name="Yao A.I."/>
            <person name="Wu D."/>
            <person name="Madern D."/>
            <person name="Eisen J.A."/>
            <person name="Darling A.E."/>
            <person name="Facciotti M.T."/>
        </authorList>
    </citation>
    <scope>NUCLEOTIDE SEQUENCE [LARGE SCALE GENOMIC DNA]</scope>
    <source>
        <strain evidence="8 9">JCM 14848</strain>
    </source>
</reference>
<dbReference type="EMBL" id="AOIV01000006">
    <property type="protein sequence ID" value="ELZ34011.1"/>
    <property type="molecule type" value="Genomic_DNA"/>
</dbReference>
<evidence type="ECO:0000256" key="7">
    <source>
        <dbReference type="SAM" id="Phobius"/>
    </source>
</evidence>
<keyword evidence="4 7" id="KW-0812">Transmembrane</keyword>
<dbReference type="PANTHER" id="PTHR39087">
    <property type="entry name" value="UPF0104 MEMBRANE PROTEIN MJ1595"/>
    <property type="match status" value="1"/>
</dbReference>
<evidence type="ECO:0000313" key="9">
    <source>
        <dbReference type="Proteomes" id="UP000011513"/>
    </source>
</evidence>
<proteinExistence type="inferred from homology"/>
<organism evidence="8 9">
    <name type="scientific">Halogeometricum pallidum JCM 14848</name>
    <dbReference type="NCBI Taxonomy" id="1227487"/>
    <lineage>
        <taxon>Archaea</taxon>
        <taxon>Methanobacteriati</taxon>
        <taxon>Methanobacteriota</taxon>
        <taxon>Stenosarchaea group</taxon>
        <taxon>Halobacteria</taxon>
        <taxon>Halobacteriales</taxon>
        <taxon>Haloferacaceae</taxon>
        <taxon>Halogeometricum</taxon>
    </lineage>
</organism>
<feature type="transmembrane region" description="Helical" evidence="7">
    <location>
        <begin position="80"/>
        <end position="101"/>
    </location>
</feature>
<dbReference type="AlphaFoldDB" id="M0DEW2"/>
<dbReference type="GO" id="GO:0005886">
    <property type="term" value="C:plasma membrane"/>
    <property type="evidence" value="ECO:0007669"/>
    <property type="project" value="UniProtKB-SubCell"/>
</dbReference>
<evidence type="ECO:0000256" key="3">
    <source>
        <dbReference type="ARBA" id="ARBA00022475"/>
    </source>
</evidence>
<comment type="similarity">
    <text evidence="2">Belongs to the UPF0104 family.</text>
</comment>
<keyword evidence="9" id="KW-1185">Reference proteome</keyword>
<keyword evidence="3" id="KW-1003">Cell membrane</keyword>